<dbReference type="PANTHER" id="PTHR32444">
    <property type="entry name" value="BULB-TYPE LECTIN DOMAIN-CONTAINING PROTEIN"/>
    <property type="match status" value="1"/>
</dbReference>
<evidence type="ECO:0000256" key="9">
    <source>
        <dbReference type="PIRNR" id="PIRNR000641"/>
    </source>
</evidence>
<keyword evidence="4 9" id="KW-0547">Nucleotide-binding</keyword>
<evidence type="ECO:0000256" key="6">
    <source>
        <dbReference type="ARBA" id="ARBA00022840"/>
    </source>
</evidence>
<evidence type="ECO:0000256" key="2">
    <source>
        <dbReference type="ARBA" id="ARBA00022679"/>
    </source>
</evidence>
<evidence type="ECO:0000256" key="7">
    <source>
        <dbReference type="ARBA" id="ARBA00023157"/>
    </source>
</evidence>
<protein>
    <recommendedName>
        <fullName evidence="9">Receptor-like serine/threonine-protein kinase</fullName>
        <ecNumber evidence="9">2.7.11.1</ecNumber>
    </recommendedName>
</protein>
<dbReference type="SUPFAM" id="SSF56112">
    <property type="entry name" value="Protein kinase-like (PK-like)"/>
    <property type="match status" value="2"/>
</dbReference>
<evidence type="ECO:0000256" key="5">
    <source>
        <dbReference type="ARBA" id="ARBA00022777"/>
    </source>
</evidence>
<keyword evidence="11" id="KW-1133">Transmembrane helix</keyword>
<keyword evidence="7" id="KW-1015">Disulfide bond</keyword>
<evidence type="ECO:0000313" key="15">
    <source>
        <dbReference type="EMBL" id="KAK8497217.1"/>
    </source>
</evidence>
<comment type="catalytic activity">
    <reaction evidence="9">
        <text>L-threonyl-[protein] + ATP = O-phospho-L-threonyl-[protein] + ADP + H(+)</text>
        <dbReference type="Rhea" id="RHEA:46608"/>
        <dbReference type="Rhea" id="RHEA-COMP:11060"/>
        <dbReference type="Rhea" id="RHEA-COMP:11605"/>
        <dbReference type="ChEBI" id="CHEBI:15378"/>
        <dbReference type="ChEBI" id="CHEBI:30013"/>
        <dbReference type="ChEBI" id="CHEBI:30616"/>
        <dbReference type="ChEBI" id="CHEBI:61977"/>
        <dbReference type="ChEBI" id="CHEBI:456216"/>
        <dbReference type="EC" id="2.7.11.1"/>
    </reaction>
</comment>
<dbReference type="Pfam" id="PF00954">
    <property type="entry name" value="S_locus_glycop"/>
    <property type="match status" value="1"/>
</dbReference>
<dbReference type="SMART" id="SM00473">
    <property type="entry name" value="PAN_AP"/>
    <property type="match status" value="1"/>
</dbReference>
<evidence type="ECO:0000256" key="3">
    <source>
        <dbReference type="ARBA" id="ARBA00022729"/>
    </source>
</evidence>
<feature type="signal peptide" evidence="12">
    <location>
        <begin position="1"/>
        <end position="21"/>
    </location>
</feature>
<dbReference type="PROSITE" id="PS50927">
    <property type="entry name" value="BULB_LECTIN"/>
    <property type="match status" value="1"/>
</dbReference>
<dbReference type="SMART" id="SM00108">
    <property type="entry name" value="B_lectin"/>
    <property type="match status" value="1"/>
</dbReference>
<evidence type="ECO:0000256" key="1">
    <source>
        <dbReference type="ARBA" id="ARBA00022527"/>
    </source>
</evidence>
<dbReference type="InterPro" id="IPR000858">
    <property type="entry name" value="S_locus_glycoprot_dom"/>
</dbReference>
<keyword evidence="6 9" id="KW-0067">ATP-binding</keyword>
<dbReference type="PROSITE" id="PS50948">
    <property type="entry name" value="PAN"/>
    <property type="match status" value="1"/>
</dbReference>
<dbReference type="PANTHER" id="PTHR32444:SF238">
    <property type="entry name" value="APPLE DOMAIN-CONTAINING PROTEIN"/>
    <property type="match status" value="1"/>
</dbReference>
<keyword evidence="1 9" id="KW-0723">Serine/threonine-protein kinase</keyword>
<dbReference type="InterPro" id="IPR001245">
    <property type="entry name" value="Ser-Thr/Tyr_kinase_cat_dom"/>
</dbReference>
<evidence type="ECO:0000256" key="8">
    <source>
        <dbReference type="ARBA" id="ARBA00023180"/>
    </source>
</evidence>
<dbReference type="SUPFAM" id="SSF51110">
    <property type="entry name" value="alpha-D-mannose-specific plant lectins"/>
    <property type="match status" value="1"/>
</dbReference>
<dbReference type="Pfam" id="PF07714">
    <property type="entry name" value="PK_Tyr_Ser-Thr"/>
    <property type="match status" value="1"/>
</dbReference>
<organism evidence="15 16">
    <name type="scientific">Hibiscus sabdariffa</name>
    <name type="common">roselle</name>
    <dbReference type="NCBI Taxonomy" id="183260"/>
    <lineage>
        <taxon>Eukaryota</taxon>
        <taxon>Viridiplantae</taxon>
        <taxon>Streptophyta</taxon>
        <taxon>Embryophyta</taxon>
        <taxon>Tracheophyta</taxon>
        <taxon>Spermatophyta</taxon>
        <taxon>Magnoliopsida</taxon>
        <taxon>eudicotyledons</taxon>
        <taxon>Gunneridae</taxon>
        <taxon>Pentapetalae</taxon>
        <taxon>rosids</taxon>
        <taxon>malvids</taxon>
        <taxon>Malvales</taxon>
        <taxon>Malvaceae</taxon>
        <taxon>Malvoideae</taxon>
        <taxon>Hibiscus</taxon>
    </lineage>
</organism>
<evidence type="ECO:0000256" key="12">
    <source>
        <dbReference type="SAM" id="SignalP"/>
    </source>
</evidence>
<dbReference type="Pfam" id="PF01453">
    <property type="entry name" value="B_lectin"/>
    <property type="match status" value="1"/>
</dbReference>
<proteinExistence type="inferred from homology"/>
<feature type="domain" description="Bulb-type lectin" evidence="13">
    <location>
        <begin position="27"/>
        <end position="147"/>
    </location>
</feature>
<keyword evidence="11" id="KW-0472">Membrane</keyword>
<keyword evidence="3 12" id="KW-0732">Signal</keyword>
<dbReference type="InterPro" id="IPR011009">
    <property type="entry name" value="Kinase-like_dom_sf"/>
</dbReference>
<feature type="chain" id="PRO_5045598064" description="Receptor-like serine/threonine-protein kinase" evidence="12">
    <location>
        <begin position="22"/>
        <end position="729"/>
    </location>
</feature>
<evidence type="ECO:0000256" key="4">
    <source>
        <dbReference type="ARBA" id="ARBA00022741"/>
    </source>
</evidence>
<keyword evidence="16" id="KW-1185">Reference proteome</keyword>
<dbReference type="PIRSF" id="PIRSF000641">
    <property type="entry name" value="SRK"/>
    <property type="match status" value="1"/>
</dbReference>
<dbReference type="Gene3D" id="2.90.10.10">
    <property type="entry name" value="Bulb-type lectin domain"/>
    <property type="match status" value="1"/>
</dbReference>
<feature type="region of interest" description="Disordered" evidence="10">
    <location>
        <begin position="692"/>
        <end position="714"/>
    </location>
</feature>
<dbReference type="InterPro" id="IPR001480">
    <property type="entry name" value="Bulb-type_lectin_dom"/>
</dbReference>
<comment type="catalytic activity">
    <reaction evidence="9">
        <text>L-seryl-[protein] + ATP = O-phospho-L-seryl-[protein] + ADP + H(+)</text>
        <dbReference type="Rhea" id="RHEA:17989"/>
        <dbReference type="Rhea" id="RHEA-COMP:9863"/>
        <dbReference type="Rhea" id="RHEA-COMP:11604"/>
        <dbReference type="ChEBI" id="CHEBI:15378"/>
        <dbReference type="ChEBI" id="CHEBI:29999"/>
        <dbReference type="ChEBI" id="CHEBI:30616"/>
        <dbReference type="ChEBI" id="CHEBI:83421"/>
        <dbReference type="ChEBI" id="CHEBI:456216"/>
        <dbReference type="EC" id="2.7.11.1"/>
    </reaction>
</comment>
<dbReference type="Proteomes" id="UP001472677">
    <property type="component" value="Unassembled WGS sequence"/>
</dbReference>
<dbReference type="InterPro" id="IPR036426">
    <property type="entry name" value="Bulb-type_lectin_dom_sf"/>
</dbReference>
<dbReference type="EC" id="2.7.11.1" evidence="9"/>
<accession>A0ABR2ATP3</accession>
<keyword evidence="11" id="KW-0812">Transmembrane</keyword>
<dbReference type="Gene3D" id="3.30.200.20">
    <property type="entry name" value="Phosphorylase Kinase, domain 1"/>
    <property type="match status" value="1"/>
</dbReference>
<reference evidence="15 16" key="1">
    <citation type="journal article" date="2024" name="G3 (Bethesda)">
        <title>Genome assembly of Hibiscus sabdariffa L. provides insights into metabolisms of medicinal natural products.</title>
        <authorList>
            <person name="Kim T."/>
        </authorList>
    </citation>
    <scope>NUCLEOTIDE SEQUENCE [LARGE SCALE GENOMIC DNA]</scope>
    <source>
        <strain evidence="15">TK-2024</strain>
        <tissue evidence="15">Old leaves</tissue>
    </source>
</reference>
<sequence>MRIVPSISLLVFSCFYLQVYTGSVSGTDTLFQGQIMAASDQLASPGNKFELGFFSTGSTALYLAIRMKNVPTKNIVWIANRDLPLSGSSMSLTINGDGYLVIVNGRTTYRVSDDDLSSSQNVSATLLDSGNLVLRNGNSDILWQSFDYPLNTFLPGMKLGYSKKTGKVWSLTSWLDQEDPNKGDFEVKMDSTTSNAFVLMRGNKIIWSSGAWNGKIFTDMPEMRLNYIFNYTMYSNENETYFSYSLYNPSILSRCTLDISGQIRQSTWLESNQQWNMFWAQPRELSCNIFNACGPFSSCSDGEFSRSCLCLRGFYRSENQIKQGQHRGCTRRIPLTCGTGENRDRFFKMNDMRYPLSSTQEINTSNPFPSGPQVSSSDARTCEEACLNNCSCSAYAYNTSGHCLRWFGDILDLKQLSAKDTSGSTIFIRLAASEFDNGRGANNYIGIIAIPIGLLVLLPASFLVFRRRKSLKDRGEMDDTSQDILLFDVEMTITTSSSEFSDSENPGKRTRKDTAFPLFSFASVSEATENFSLENKLGEGGFGPVYKGKLLNGQELGFISFWLKQPRTTRLGHKGTYGYMSPEYAMEGLFSVKSDVFSFGVLLLEIVSGKKNTGFYHSSSLNLIGHAWTLWEGERGVELVDPKLEDQVSYPMLQRYIHVGLLCVQEMAADRPTMSEVVSMLTNELTVVNSPKKPAYSNARSRRNNSNQPCSKPATFSVNNVTVSAMDPR</sequence>
<dbReference type="CDD" id="cd01098">
    <property type="entry name" value="PAN_AP_plant"/>
    <property type="match status" value="1"/>
</dbReference>
<feature type="domain" description="Apple" evidence="14">
    <location>
        <begin position="337"/>
        <end position="431"/>
    </location>
</feature>
<dbReference type="InterPro" id="IPR024171">
    <property type="entry name" value="SRK-like_kinase"/>
</dbReference>
<keyword evidence="5 9" id="KW-0418">Kinase</keyword>
<feature type="transmembrane region" description="Helical" evidence="11">
    <location>
        <begin position="444"/>
        <end position="465"/>
    </location>
</feature>
<evidence type="ECO:0000259" key="13">
    <source>
        <dbReference type="PROSITE" id="PS50927"/>
    </source>
</evidence>
<evidence type="ECO:0000256" key="11">
    <source>
        <dbReference type="SAM" id="Phobius"/>
    </source>
</evidence>
<evidence type="ECO:0000259" key="14">
    <source>
        <dbReference type="PROSITE" id="PS50948"/>
    </source>
</evidence>
<dbReference type="CDD" id="cd00028">
    <property type="entry name" value="B_lectin"/>
    <property type="match status" value="1"/>
</dbReference>
<dbReference type="InterPro" id="IPR003609">
    <property type="entry name" value="Pan_app"/>
</dbReference>
<name>A0ABR2ATP3_9ROSI</name>
<dbReference type="Gene3D" id="1.10.510.10">
    <property type="entry name" value="Transferase(Phosphotransferase) domain 1"/>
    <property type="match status" value="1"/>
</dbReference>
<keyword evidence="2 9" id="KW-0808">Transferase</keyword>
<evidence type="ECO:0000313" key="16">
    <source>
        <dbReference type="Proteomes" id="UP001472677"/>
    </source>
</evidence>
<dbReference type="EMBL" id="JBBPBM010000326">
    <property type="protein sequence ID" value="KAK8497217.1"/>
    <property type="molecule type" value="Genomic_DNA"/>
</dbReference>
<dbReference type="Pfam" id="PF08276">
    <property type="entry name" value="PAN_2"/>
    <property type="match status" value="1"/>
</dbReference>
<evidence type="ECO:0000256" key="10">
    <source>
        <dbReference type="SAM" id="MobiDB-lite"/>
    </source>
</evidence>
<comment type="similarity">
    <text evidence="9">Belongs to the protein kinase superfamily. Ser/Thr protein kinase family.</text>
</comment>
<keyword evidence="8" id="KW-0325">Glycoprotein</keyword>
<comment type="caution">
    <text evidence="15">The sequence shown here is derived from an EMBL/GenBank/DDBJ whole genome shotgun (WGS) entry which is preliminary data.</text>
</comment>
<gene>
    <name evidence="15" type="ORF">V6N12_025718</name>
</gene>